<evidence type="ECO:0000313" key="9">
    <source>
        <dbReference type="Proteomes" id="UP000317557"/>
    </source>
</evidence>
<comment type="similarity">
    <text evidence="2">Belongs to the CPA3 antiporters (TC 2.A.63) subunit E family.</text>
</comment>
<organism evidence="8 9">
    <name type="scientific">Gracilimonas mengyeensis</name>
    <dbReference type="NCBI Taxonomy" id="1302730"/>
    <lineage>
        <taxon>Bacteria</taxon>
        <taxon>Pseudomonadati</taxon>
        <taxon>Balneolota</taxon>
        <taxon>Balneolia</taxon>
        <taxon>Balneolales</taxon>
        <taxon>Balneolaceae</taxon>
        <taxon>Gracilimonas</taxon>
    </lineage>
</organism>
<dbReference type="Proteomes" id="UP000317557">
    <property type="component" value="Unassembled WGS sequence"/>
</dbReference>
<name>A0A521AS19_9BACT</name>
<comment type="subcellular location">
    <subcellularLocation>
        <location evidence="1">Cell membrane</location>
        <topology evidence="1">Multi-pass membrane protein</topology>
    </subcellularLocation>
</comment>
<dbReference type="GO" id="GO:0008324">
    <property type="term" value="F:monoatomic cation transmembrane transporter activity"/>
    <property type="evidence" value="ECO:0007669"/>
    <property type="project" value="InterPro"/>
</dbReference>
<evidence type="ECO:0000256" key="7">
    <source>
        <dbReference type="SAM" id="Phobius"/>
    </source>
</evidence>
<keyword evidence="3" id="KW-1003">Cell membrane</keyword>
<proteinExistence type="inferred from homology"/>
<evidence type="ECO:0000256" key="2">
    <source>
        <dbReference type="ARBA" id="ARBA00006228"/>
    </source>
</evidence>
<evidence type="ECO:0000256" key="6">
    <source>
        <dbReference type="ARBA" id="ARBA00023136"/>
    </source>
</evidence>
<dbReference type="EMBL" id="FXTP01000001">
    <property type="protein sequence ID" value="SMO37624.1"/>
    <property type="molecule type" value="Genomic_DNA"/>
</dbReference>
<dbReference type="GO" id="GO:0005886">
    <property type="term" value="C:plasma membrane"/>
    <property type="evidence" value="ECO:0007669"/>
    <property type="project" value="UniProtKB-SubCell"/>
</dbReference>
<keyword evidence="6 7" id="KW-0472">Membrane</keyword>
<dbReference type="Pfam" id="PF01899">
    <property type="entry name" value="MNHE"/>
    <property type="match status" value="1"/>
</dbReference>
<dbReference type="PANTHER" id="PTHR34584:SF1">
    <property type="entry name" value="NA(+)_H(+) ANTIPORTER SUBUNIT E1"/>
    <property type="match status" value="1"/>
</dbReference>
<evidence type="ECO:0000256" key="4">
    <source>
        <dbReference type="ARBA" id="ARBA00022692"/>
    </source>
</evidence>
<dbReference type="AlphaFoldDB" id="A0A521AS19"/>
<reference evidence="8 9" key="1">
    <citation type="submission" date="2017-05" db="EMBL/GenBank/DDBJ databases">
        <authorList>
            <person name="Varghese N."/>
            <person name="Submissions S."/>
        </authorList>
    </citation>
    <scope>NUCLEOTIDE SEQUENCE [LARGE SCALE GENOMIC DNA]</scope>
    <source>
        <strain evidence="8 9">DSM 21985</strain>
    </source>
</reference>
<evidence type="ECO:0000256" key="3">
    <source>
        <dbReference type="ARBA" id="ARBA00022475"/>
    </source>
</evidence>
<dbReference type="InterPro" id="IPR002758">
    <property type="entry name" value="Cation_antiport_E"/>
</dbReference>
<keyword evidence="9" id="KW-1185">Reference proteome</keyword>
<dbReference type="OrthoDB" id="9800498at2"/>
<dbReference type="PANTHER" id="PTHR34584">
    <property type="entry name" value="NA(+)/H(+) ANTIPORTER SUBUNIT E1"/>
    <property type="match status" value="1"/>
</dbReference>
<protein>
    <submittedName>
        <fullName evidence="8">Multisubunit sodium/proton antiporter, MrpE subunit</fullName>
    </submittedName>
</protein>
<accession>A0A521AS19</accession>
<dbReference type="RefSeq" id="WP_142452854.1">
    <property type="nucleotide sequence ID" value="NZ_FXTP01000001.1"/>
</dbReference>
<evidence type="ECO:0000313" key="8">
    <source>
        <dbReference type="EMBL" id="SMO37624.1"/>
    </source>
</evidence>
<evidence type="ECO:0000256" key="1">
    <source>
        <dbReference type="ARBA" id="ARBA00004651"/>
    </source>
</evidence>
<feature type="transmembrane region" description="Helical" evidence="7">
    <location>
        <begin position="29"/>
        <end position="46"/>
    </location>
</feature>
<feature type="transmembrane region" description="Helical" evidence="7">
    <location>
        <begin position="7"/>
        <end position="23"/>
    </location>
</feature>
<gene>
    <name evidence="8" type="ORF">SAMN06265219_101344</name>
</gene>
<feature type="transmembrane region" description="Helical" evidence="7">
    <location>
        <begin position="67"/>
        <end position="89"/>
    </location>
</feature>
<evidence type="ECO:0000256" key="5">
    <source>
        <dbReference type="ARBA" id="ARBA00022989"/>
    </source>
</evidence>
<keyword evidence="5 7" id="KW-1133">Transmembrane helix</keyword>
<sequence length="186" mass="20907">MKSFSAQSVVVSFLVLMGFWYLMSGYFDVTHSLMGILSVGIVLAINHRIKKHSYFEGETDVVKDLRFIFVPYYFVWLLVQIVISGINVAKILLSPSLPIEPSVVKFKVNYPNPHCKMILGNSITLTPGTLTVDIQGDEFIVHAISPASFEGLVNDDMPQKVLKLFTNEMHPVISDFEVIHSKEELS</sequence>
<keyword evidence="4 7" id="KW-0812">Transmembrane</keyword>